<dbReference type="AlphaFoldDB" id="A0A0W8FLU5"/>
<comment type="cofactor">
    <cofactor evidence="7">
        <name>[2Fe-2S] cluster</name>
        <dbReference type="ChEBI" id="CHEBI:190135"/>
    </cofactor>
</comment>
<dbReference type="SFLD" id="SFLDF00348">
    <property type="entry name" value="FeFe_hydrogenase_maturase_(Hyd"/>
    <property type="match status" value="1"/>
</dbReference>
<comment type="caution">
    <text evidence="9">The sequence shown here is derived from an EMBL/GenBank/DDBJ whole genome shotgun (WGS) entry which is preliminary data.</text>
</comment>
<keyword evidence="2" id="KW-0004">4Fe-4S</keyword>
<evidence type="ECO:0000313" key="9">
    <source>
        <dbReference type="EMBL" id="KUG21872.1"/>
    </source>
</evidence>
<evidence type="ECO:0000256" key="3">
    <source>
        <dbReference type="ARBA" id="ARBA00022691"/>
    </source>
</evidence>
<evidence type="ECO:0000256" key="2">
    <source>
        <dbReference type="ARBA" id="ARBA00022485"/>
    </source>
</evidence>
<dbReference type="InterPro" id="IPR058240">
    <property type="entry name" value="rSAM_sf"/>
</dbReference>
<dbReference type="Pfam" id="PF04055">
    <property type="entry name" value="Radical_SAM"/>
    <property type="match status" value="1"/>
</dbReference>
<evidence type="ECO:0000259" key="8">
    <source>
        <dbReference type="PROSITE" id="PS51918"/>
    </source>
</evidence>
<evidence type="ECO:0000256" key="7">
    <source>
        <dbReference type="ARBA" id="ARBA00034078"/>
    </source>
</evidence>
<gene>
    <name evidence="9" type="ORF">ASZ90_008378</name>
</gene>
<evidence type="ECO:0000256" key="1">
    <source>
        <dbReference type="ARBA" id="ARBA00001966"/>
    </source>
</evidence>
<name>A0A0W8FLU5_9ZZZZ</name>
<evidence type="ECO:0000256" key="4">
    <source>
        <dbReference type="ARBA" id="ARBA00022723"/>
    </source>
</evidence>
<dbReference type="InterPro" id="IPR007197">
    <property type="entry name" value="rSAM"/>
</dbReference>
<dbReference type="SUPFAM" id="SSF102114">
    <property type="entry name" value="Radical SAM enzymes"/>
    <property type="match status" value="1"/>
</dbReference>
<dbReference type="NCBIfam" id="TIGR03956">
    <property type="entry name" value="rSAM_HydE"/>
    <property type="match status" value="1"/>
</dbReference>
<dbReference type="GO" id="GO:0016740">
    <property type="term" value="F:transferase activity"/>
    <property type="evidence" value="ECO:0007669"/>
    <property type="project" value="TreeGrafter"/>
</dbReference>
<dbReference type="SFLD" id="SFLDG01060">
    <property type="entry name" value="BATS_domain_containing"/>
    <property type="match status" value="1"/>
</dbReference>
<keyword evidence="3" id="KW-0949">S-adenosyl-L-methionine</keyword>
<dbReference type="PANTHER" id="PTHR43726:SF1">
    <property type="entry name" value="BIOTIN SYNTHASE"/>
    <property type="match status" value="1"/>
</dbReference>
<dbReference type="InterPro" id="IPR010722">
    <property type="entry name" value="BATS_dom"/>
</dbReference>
<feature type="domain" description="Radical SAM core" evidence="8">
    <location>
        <begin position="53"/>
        <end position="273"/>
    </location>
</feature>
<dbReference type="GO" id="GO:0042364">
    <property type="term" value="P:water-soluble vitamin biosynthetic process"/>
    <property type="evidence" value="ECO:0007669"/>
    <property type="project" value="UniProtKB-ARBA"/>
</dbReference>
<dbReference type="InterPro" id="IPR006638">
    <property type="entry name" value="Elp3/MiaA/NifB-like_rSAM"/>
</dbReference>
<dbReference type="EMBL" id="LNQE01001014">
    <property type="protein sequence ID" value="KUG21872.1"/>
    <property type="molecule type" value="Genomic_DNA"/>
</dbReference>
<dbReference type="InterPro" id="IPR013785">
    <property type="entry name" value="Aldolase_TIM"/>
</dbReference>
<dbReference type="PANTHER" id="PTHR43726">
    <property type="entry name" value="3-METHYLORNITHINE SYNTHASE"/>
    <property type="match status" value="1"/>
</dbReference>
<keyword evidence="5" id="KW-0408">Iron</keyword>
<dbReference type="PIRSF" id="PIRSF004762">
    <property type="entry name" value="CHP00423"/>
    <property type="match status" value="1"/>
</dbReference>
<evidence type="ECO:0000256" key="5">
    <source>
        <dbReference type="ARBA" id="ARBA00023004"/>
    </source>
</evidence>
<dbReference type="SFLD" id="SFLDG01280">
    <property type="entry name" value="HydE/PylB-like"/>
    <property type="match status" value="1"/>
</dbReference>
<comment type="cofactor">
    <cofactor evidence="1">
        <name>[4Fe-4S] cluster</name>
        <dbReference type="ChEBI" id="CHEBI:49883"/>
    </cofactor>
</comment>
<proteinExistence type="predicted"/>
<sequence length="348" mass="38998">MSTSDRIEKLLLKAEIGKSLSRAEIIDLLKMPGDCVQDLFNTADHIRQREVGDEIFLRGIIEFSNHCERNCLYCGLRKSNSKLNRYRMTDDEIINTAQEIKKSRVPTLVLQSGEDSFYSTDRICRLIEQTRNETGLIITLSIGERSAADFQLFLQAGADRYLLKQETVSPGLYKYLRPGCQLDKRIQCLRSLKLMGFETGIGNMVGLPGQTLEILADDLLFMKQLNADMLGIGPFIAHPDTPFAGIENDDIELTLRVLAIARILTRNTNIPATTALATLHPQGRILALQAGANVVMPDFTPENYKIHYEIYPGRTDVGSAAEIISNLEKDFQSIDRTRSYSPGNRPGK</sequence>
<keyword evidence="4" id="KW-0479">Metal-binding</keyword>
<keyword evidence="6" id="KW-0411">Iron-sulfur</keyword>
<organism evidence="9">
    <name type="scientific">hydrocarbon metagenome</name>
    <dbReference type="NCBI Taxonomy" id="938273"/>
    <lineage>
        <taxon>unclassified sequences</taxon>
        <taxon>metagenomes</taxon>
        <taxon>ecological metagenomes</taxon>
    </lineage>
</organism>
<dbReference type="GO" id="GO:0046872">
    <property type="term" value="F:metal ion binding"/>
    <property type="evidence" value="ECO:0007669"/>
    <property type="project" value="UniProtKB-KW"/>
</dbReference>
<accession>A0A0W8FLU5</accession>
<dbReference type="CDD" id="cd01335">
    <property type="entry name" value="Radical_SAM"/>
    <property type="match status" value="1"/>
</dbReference>
<protein>
    <submittedName>
        <fullName evidence="9">Hydrogenase maturation protein hyde</fullName>
    </submittedName>
</protein>
<dbReference type="GO" id="GO:0051539">
    <property type="term" value="F:4 iron, 4 sulfur cluster binding"/>
    <property type="evidence" value="ECO:0007669"/>
    <property type="project" value="UniProtKB-KW"/>
</dbReference>
<dbReference type="GO" id="GO:0044272">
    <property type="term" value="P:sulfur compound biosynthetic process"/>
    <property type="evidence" value="ECO:0007669"/>
    <property type="project" value="UniProtKB-ARBA"/>
</dbReference>
<evidence type="ECO:0000256" key="6">
    <source>
        <dbReference type="ARBA" id="ARBA00023014"/>
    </source>
</evidence>
<dbReference type="InterPro" id="IPR024021">
    <property type="entry name" value="FeFe-hyd_HydE_rSAM"/>
</dbReference>
<dbReference type="SMART" id="SM00876">
    <property type="entry name" value="BATS"/>
    <property type="match status" value="1"/>
</dbReference>
<dbReference type="Gene3D" id="3.20.20.70">
    <property type="entry name" value="Aldolase class I"/>
    <property type="match status" value="1"/>
</dbReference>
<dbReference type="PROSITE" id="PS51918">
    <property type="entry name" value="RADICAL_SAM"/>
    <property type="match status" value="1"/>
</dbReference>
<dbReference type="InterPro" id="IPR034422">
    <property type="entry name" value="HydE/PylB-like"/>
</dbReference>
<dbReference type="SMART" id="SM00729">
    <property type="entry name" value="Elp3"/>
    <property type="match status" value="1"/>
</dbReference>
<reference evidence="9" key="1">
    <citation type="journal article" date="2015" name="Proc. Natl. Acad. Sci. U.S.A.">
        <title>Networks of energetic and metabolic interactions define dynamics in microbial communities.</title>
        <authorList>
            <person name="Embree M."/>
            <person name="Liu J.K."/>
            <person name="Al-Bassam M.M."/>
            <person name="Zengler K."/>
        </authorList>
    </citation>
    <scope>NUCLEOTIDE SEQUENCE</scope>
</reference>
<dbReference type="SFLD" id="SFLDS00029">
    <property type="entry name" value="Radical_SAM"/>
    <property type="match status" value="1"/>
</dbReference>